<evidence type="ECO:0000259" key="1">
    <source>
        <dbReference type="Pfam" id="PF20058"/>
    </source>
</evidence>
<feature type="domain" description="DUF6457" evidence="1">
    <location>
        <begin position="12"/>
        <end position="89"/>
    </location>
</feature>
<dbReference type="AlphaFoldDB" id="A0A2Z3YTS6"/>
<dbReference type="Pfam" id="PF20058">
    <property type="entry name" value="DUF6457"/>
    <property type="match status" value="1"/>
</dbReference>
<dbReference type="EMBL" id="CP024988">
    <property type="protein sequence ID" value="AWT25447.1"/>
    <property type="molecule type" value="Genomic_DNA"/>
</dbReference>
<gene>
    <name evidence="2" type="ORF">Csp1_06350</name>
</gene>
<accession>A0A2Z3YTS6</accession>
<dbReference type="OrthoDB" id="4735656at2"/>
<dbReference type="STRING" id="1737425.GCA_900049755_00739"/>
<evidence type="ECO:0000313" key="3">
    <source>
        <dbReference type="Proteomes" id="UP000247696"/>
    </source>
</evidence>
<sequence>MSDTTPAKGSPEEMQSAHAWLEEVADLLGLDRQESRSYVGDVLKLTSAVAHNRSRPAAPVTAFLIGLAAGRSDLDPSQILGDVTARAGDTGAAGRTEK</sequence>
<proteinExistence type="predicted"/>
<name>A0A2Z3YTS6_9CORY</name>
<reference evidence="3" key="1">
    <citation type="submission" date="2017-11" db="EMBL/GenBank/DDBJ databases">
        <title>Otitis media/interna in a cat caused by the recently described species Corynebacterium provencense.</title>
        <authorList>
            <person name="Kittl S."/>
            <person name="Brodard I."/>
            <person name="Rychener L."/>
            <person name="Jores J."/>
            <person name="Roosje P."/>
            <person name="Gobeli Brawand S."/>
        </authorList>
    </citation>
    <scope>NUCLEOTIDE SEQUENCE [LARGE SCALE GENOMIC DNA]</scope>
    <source>
        <strain evidence="3">17KM38</strain>
    </source>
</reference>
<keyword evidence="3" id="KW-1185">Reference proteome</keyword>
<dbReference type="RefSeq" id="WP_066584209.1">
    <property type="nucleotide sequence ID" value="NZ_CABKVS010000001.1"/>
</dbReference>
<dbReference type="InterPro" id="IPR045598">
    <property type="entry name" value="DUF6457"/>
</dbReference>
<dbReference type="KEGG" id="cpre:Csp1_06350"/>
<protein>
    <recommendedName>
        <fullName evidence="1">DUF6457 domain-containing protein</fullName>
    </recommendedName>
</protein>
<dbReference type="Proteomes" id="UP000247696">
    <property type="component" value="Chromosome"/>
</dbReference>
<evidence type="ECO:0000313" key="2">
    <source>
        <dbReference type="EMBL" id="AWT25447.1"/>
    </source>
</evidence>
<organism evidence="2 3">
    <name type="scientific">Corynebacterium provencense</name>
    <dbReference type="NCBI Taxonomy" id="1737425"/>
    <lineage>
        <taxon>Bacteria</taxon>
        <taxon>Bacillati</taxon>
        <taxon>Actinomycetota</taxon>
        <taxon>Actinomycetes</taxon>
        <taxon>Mycobacteriales</taxon>
        <taxon>Corynebacteriaceae</taxon>
        <taxon>Corynebacterium</taxon>
    </lineage>
</organism>